<dbReference type="PANTHER" id="PTHR41291:SF1">
    <property type="entry name" value="DNA ALKYLATION REPAIR PROTEIN"/>
    <property type="match status" value="1"/>
</dbReference>
<dbReference type="AlphaFoldDB" id="A0A7X1DRN4"/>
<proteinExistence type="predicted"/>
<dbReference type="InterPro" id="IPR014825">
    <property type="entry name" value="DNA_alkylation"/>
</dbReference>
<dbReference type="CDD" id="cd06561">
    <property type="entry name" value="AlkD_like"/>
    <property type="match status" value="1"/>
</dbReference>
<dbReference type="Gene3D" id="1.25.10.90">
    <property type="match status" value="1"/>
</dbReference>
<comment type="caution">
    <text evidence="1">The sequence shown here is derived from an EMBL/GenBank/DDBJ whole genome shotgun (WGS) entry which is preliminary data.</text>
</comment>
<organism evidence="1 2">
    <name type="scientific">Listeria booriae</name>
    <dbReference type="NCBI Taxonomy" id="1552123"/>
    <lineage>
        <taxon>Bacteria</taxon>
        <taxon>Bacillati</taxon>
        <taxon>Bacillota</taxon>
        <taxon>Bacilli</taxon>
        <taxon>Bacillales</taxon>
        <taxon>Listeriaceae</taxon>
        <taxon>Listeria</taxon>
    </lineage>
</organism>
<dbReference type="InterPro" id="IPR016024">
    <property type="entry name" value="ARM-type_fold"/>
</dbReference>
<dbReference type="Pfam" id="PF08713">
    <property type="entry name" value="DNA_alkylation"/>
    <property type="match status" value="1"/>
</dbReference>
<name>A0A7X1DRN4_9LIST</name>
<dbReference type="Proteomes" id="UP000546244">
    <property type="component" value="Unassembled WGS sequence"/>
</dbReference>
<evidence type="ECO:0000313" key="1">
    <source>
        <dbReference type="EMBL" id="MBC2372700.1"/>
    </source>
</evidence>
<evidence type="ECO:0000313" key="2">
    <source>
        <dbReference type="Proteomes" id="UP000546244"/>
    </source>
</evidence>
<dbReference type="RefSeq" id="WP_185619272.1">
    <property type="nucleotide sequence ID" value="NZ_JAARMV010000002.1"/>
</dbReference>
<gene>
    <name evidence="1" type="ORF">HBP98_11870</name>
</gene>
<dbReference type="EMBL" id="JAARMV010000002">
    <property type="protein sequence ID" value="MBC2372700.1"/>
    <property type="molecule type" value="Genomic_DNA"/>
</dbReference>
<reference evidence="1 2" key="1">
    <citation type="submission" date="2020-03" db="EMBL/GenBank/DDBJ databases">
        <title>Soil Listeria distribution.</title>
        <authorList>
            <person name="Liao J."/>
            <person name="Wiedmann M."/>
        </authorList>
    </citation>
    <scope>NUCLEOTIDE SEQUENCE [LARGE SCALE GENOMIC DNA]</scope>
    <source>
        <strain evidence="1 2">FSL L7-1850</strain>
    </source>
</reference>
<accession>A0A7X1DRN4</accession>
<sequence>MDKKTAENILTHINSETKLGDLRKIAREIKQDHELAMELWSTEEFLPRLLAILIMDKKLLTQDVLNELDKDMQTHPFDERNNLMDWLMANQLTKSKKTIALIESWENSSSALQRRTFWYYQARLRWTGQIPPENTEELLSALEASIMQEEPEVKWAMNFTAGWIGVYDEKNRARCMQLGEKTGLYKDQVVARGCTPDYLPSFITIEVNKRK</sequence>
<dbReference type="SUPFAM" id="SSF48371">
    <property type="entry name" value="ARM repeat"/>
    <property type="match status" value="1"/>
</dbReference>
<protein>
    <submittedName>
        <fullName evidence="1">DNA alkylation repair protein</fullName>
    </submittedName>
</protein>
<dbReference type="PANTHER" id="PTHR41291">
    <property type="entry name" value="DNA ALKYLATION REPAIR PROTEIN"/>
    <property type="match status" value="1"/>
</dbReference>